<keyword evidence="3" id="KW-1185">Reference proteome</keyword>
<evidence type="ECO:0000313" key="3">
    <source>
        <dbReference type="Proteomes" id="UP000070700"/>
    </source>
</evidence>
<feature type="compositionally biased region" description="Polar residues" evidence="1">
    <location>
        <begin position="16"/>
        <end position="32"/>
    </location>
</feature>
<dbReference type="InParanoid" id="A0A194WX48"/>
<accession>A0A194WX48</accession>
<dbReference type="KEGG" id="psco:LY89DRAFT_688225"/>
<reference evidence="2 3" key="1">
    <citation type="submission" date="2015-10" db="EMBL/GenBank/DDBJ databases">
        <title>Full genome of DAOMC 229536 Phialocephala scopiformis, a fungal endophyte of spruce producing the potent anti-insectan compound rugulosin.</title>
        <authorList>
            <consortium name="DOE Joint Genome Institute"/>
            <person name="Walker A.K."/>
            <person name="Frasz S.L."/>
            <person name="Seifert K.A."/>
            <person name="Miller J.D."/>
            <person name="Mondo S.J."/>
            <person name="Labutti K."/>
            <person name="Lipzen A."/>
            <person name="Dockter R."/>
            <person name="Kennedy M."/>
            <person name="Grigoriev I.V."/>
            <person name="Spatafora J.W."/>
        </authorList>
    </citation>
    <scope>NUCLEOTIDE SEQUENCE [LARGE SCALE GENOMIC DNA]</scope>
    <source>
        <strain evidence="2 3">CBS 120377</strain>
    </source>
</reference>
<protein>
    <submittedName>
        <fullName evidence="2">Uncharacterized protein</fullName>
    </submittedName>
</protein>
<dbReference type="RefSeq" id="XP_018066916.1">
    <property type="nucleotide sequence ID" value="XM_018215663.1"/>
</dbReference>
<evidence type="ECO:0000256" key="1">
    <source>
        <dbReference type="SAM" id="MobiDB-lite"/>
    </source>
</evidence>
<sequence length="173" mass="19336">MAEATPPLKRKVIDLTNDSDSPSTSPIPNSNLPEELDPKFRSAVAKASLFKLRTAILELCKQMPEAVKILEPILISETPPPQREIRHAPVRSSRLRQLASKGARKSAPSSGPPVYDSDDESEEENERKKQRTVRECEYGGGDADTGDDGCCKFGRMDNYKIEAVEEEYFRTRL</sequence>
<dbReference type="EMBL" id="KQ947424">
    <property type="protein sequence ID" value="KUJ12561.1"/>
    <property type="molecule type" value="Genomic_DNA"/>
</dbReference>
<evidence type="ECO:0000313" key="2">
    <source>
        <dbReference type="EMBL" id="KUJ12561.1"/>
    </source>
</evidence>
<feature type="region of interest" description="Disordered" evidence="1">
    <location>
        <begin position="1"/>
        <end position="35"/>
    </location>
</feature>
<dbReference type="AlphaFoldDB" id="A0A194WX48"/>
<feature type="region of interest" description="Disordered" evidence="1">
    <location>
        <begin position="73"/>
        <end position="149"/>
    </location>
</feature>
<gene>
    <name evidence="2" type="ORF">LY89DRAFT_688225</name>
</gene>
<dbReference type="GeneID" id="28825389"/>
<name>A0A194WX48_MOLSC</name>
<organism evidence="2 3">
    <name type="scientific">Mollisia scopiformis</name>
    <name type="common">Conifer needle endophyte fungus</name>
    <name type="synonym">Phialocephala scopiformis</name>
    <dbReference type="NCBI Taxonomy" id="149040"/>
    <lineage>
        <taxon>Eukaryota</taxon>
        <taxon>Fungi</taxon>
        <taxon>Dikarya</taxon>
        <taxon>Ascomycota</taxon>
        <taxon>Pezizomycotina</taxon>
        <taxon>Leotiomycetes</taxon>
        <taxon>Helotiales</taxon>
        <taxon>Mollisiaceae</taxon>
        <taxon>Mollisia</taxon>
    </lineage>
</organism>
<proteinExistence type="predicted"/>
<dbReference type="Proteomes" id="UP000070700">
    <property type="component" value="Unassembled WGS sequence"/>
</dbReference>